<name>A0ABX7S6T5_9BACT</name>
<evidence type="ECO:0000256" key="1">
    <source>
        <dbReference type="ARBA" id="ARBA00022553"/>
    </source>
</evidence>
<dbReference type="InterPro" id="IPR001789">
    <property type="entry name" value="Sig_transdc_resp-reg_receiver"/>
</dbReference>
<dbReference type="EMBL" id="CP071446">
    <property type="protein sequence ID" value="QTA37480.1"/>
    <property type="molecule type" value="Genomic_DNA"/>
</dbReference>
<gene>
    <name evidence="4" type="ORF">JYK00_07015</name>
</gene>
<dbReference type="PANTHER" id="PTHR44591">
    <property type="entry name" value="STRESS RESPONSE REGULATOR PROTEIN 1"/>
    <property type="match status" value="1"/>
</dbReference>
<dbReference type="SMART" id="SM00448">
    <property type="entry name" value="REC"/>
    <property type="match status" value="1"/>
</dbReference>
<accession>A0ABX7S6T5</accession>
<evidence type="ECO:0000256" key="2">
    <source>
        <dbReference type="PROSITE-ProRule" id="PRU00169"/>
    </source>
</evidence>
<evidence type="ECO:0000313" key="5">
    <source>
        <dbReference type="Proteomes" id="UP000671862"/>
    </source>
</evidence>
<dbReference type="Proteomes" id="UP000671862">
    <property type="component" value="Chromosome"/>
</dbReference>
<feature type="domain" description="Response regulatory" evidence="3">
    <location>
        <begin position="3"/>
        <end position="117"/>
    </location>
</feature>
<dbReference type="SUPFAM" id="SSF52172">
    <property type="entry name" value="CheY-like"/>
    <property type="match status" value="1"/>
</dbReference>
<organism evidence="4 5">
    <name type="scientific">Thermosipho ferrireducens</name>
    <dbReference type="NCBI Taxonomy" id="2571116"/>
    <lineage>
        <taxon>Bacteria</taxon>
        <taxon>Thermotogati</taxon>
        <taxon>Thermotogota</taxon>
        <taxon>Thermotogae</taxon>
        <taxon>Thermotogales</taxon>
        <taxon>Fervidobacteriaceae</taxon>
        <taxon>Thermosipho</taxon>
    </lineage>
</organism>
<proteinExistence type="predicted"/>
<dbReference type="InterPro" id="IPR011990">
    <property type="entry name" value="TPR-like_helical_dom_sf"/>
</dbReference>
<dbReference type="Gene3D" id="1.25.40.10">
    <property type="entry name" value="Tetratricopeptide repeat domain"/>
    <property type="match status" value="1"/>
</dbReference>
<protein>
    <submittedName>
        <fullName evidence="4">Response regulator</fullName>
    </submittedName>
</protein>
<evidence type="ECO:0000259" key="3">
    <source>
        <dbReference type="PROSITE" id="PS50110"/>
    </source>
</evidence>
<sequence>MPKILVVDDERNIRMLVEKFLEEKNFEVEAIVSAEEAFELLRTNEYDLVATDIKLPGKSGIELIRELRNSGETVPILIISAYAKPEVLSEAFKYGNVDFLSKPFTKEELFAKIQELLEKPKESFDRFLREANESLKNNDLNRAEKLIKQMFLYMPSSPIPHYLMCELLKKRGNNELAQKHLNAAKALDPKYADKKEGKQQ</sequence>
<dbReference type="RefSeq" id="WP_207566205.1">
    <property type="nucleotide sequence ID" value="NZ_CP071446.1"/>
</dbReference>
<evidence type="ECO:0000313" key="4">
    <source>
        <dbReference type="EMBL" id="QTA37480.1"/>
    </source>
</evidence>
<keyword evidence="1 2" id="KW-0597">Phosphoprotein</keyword>
<dbReference type="PANTHER" id="PTHR44591:SF3">
    <property type="entry name" value="RESPONSE REGULATORY DOMAIN-CONTAINING PROTEIN"/>
    <property type="match status" value="1"/>
</dbReference>
<dbReference type="InterPro" id="IPR050595">
    <property type="entry name" value="Bact_response_regulator"/>
</dbReference>
<dbReference type="PROSITE" id="PS50110">
    <property type="entry name" value="RESPONSE_REGULATORY"/>
    <property type="match status" value="1"/>
</dbReference>
<dbReference type="Pfam" id="PF00072">
    <property type="entry name" value="Response_reg"/>
    <property type="match status" value="1"/>
</dbReference>
<keyword evidence="5" id="KW-1185">Reference proteome</keyword>
<reference evidence="4 5" key="1">
    <citation type="submission" date="2021-03" db="EMBL/GenBank/DDBJ databases">
        <title>Thermosipho ferrireducens sp.nov., an anaerobic thermophilic iron-reducing bacterium isolated from a deep-sea hydrothermal sulfide deposits.</title>
        <authorList>
            <person name="Zeng X."/>
            <person name="Chen Y."/>
            <person name="Shao Z."/>
        </authorList>
    </citation>
    <scope>NUCLEOTIDE SEQUENCE [LARGE SCALE GENOMIC DNA]</scope>
    <source>
        <strain evidence="4 5">JL129W03</strain>
    </source>
</reference>
<dbReference type="InterPro" id="IPR011006">
    <property type="entry name" value="CheY-like_superfamily"/>
</dbReference>
<dbReference type="Gene3D" id="3.40.50.2300">
    <property type="match status" value="1"/>
</dbReference>
<dbReference type="SUPFAM" id="SSF48452">
    <property type="entry name" value="TPR-like"/>
    <property type="match status" value="1"/>
</dbReference>
<feature type="modified residue" description="4-aspartylphosphate" evidence="2">
    <location>
        <position position="52"/>
    </location>
</feature>